<dbReference type="RefSeq" id="WP_013795698.1">
    <property type="nucleotide sequence ID" value="NC_015559.1"/>
</dbReference>
<proteinExistence type="predicted"/>
<gene>
    <name evidence="1" type="ordered locus">Mar181_1175</name>
</gene>
<reference evidence="1 2" key="1">
    <citation type="journal article" date="2012" name="Stand. Genomic Sci.">
        <title>Complete genome sequence of Marinomonas posidonica type strain (IVIA-Po-181(T)).</title>
        <authorList>
            <person name="Lucas-Elio P."/>
            <person name="Goodwin L."/>
            <person name="Woyke T."/>
            <person name="Pitluck S."/>
            <person name="Nolan M."/>
            <person name="Kyrpides N.C."/>
            <person name="Detter J.C."/>
            <person name="Copeland A."/>
            <person name="Lu M."/>
            <person name="Bruce D."/>
            <person name="Detter C."/>
            <person name="Tapia R."/>
            <person name="Han S."/>
            <person name="Land M.L."/>
            <person name="Ivanova N."/>
            <person name="Mikhailova N."/>
            <person name="Johnston A.W."/>
            <person name="Sanchez-Amat A."/>
        </authorList>
    </citation>
    <scope>NUCLEOTIDE SEQUENCE [LARGE SCALE GENOMIC DNA]</scope>
    <source>
        <strain evidence="2">CECT 7376 / NCIMB 14433 / IVIA-Po-181</strain>
    </source>
</reference>
<evidence type="ECO:0000313" key="2">
    <source>
        <dbReference type="Proteomes" id="UP000009230"/>
    </source>
</evidence>
<accession>F6CVB2</accession>
<sequence>MESEIENIFVESFSDHDEKLDVLRKRWEELGLSKGVETFAQSISGTMNMSVGVFRYQADNFSGDIVFFDKNFIASGSCRWRNLSRGWENIQTWSMEYDSLDDSITLNIGPGNAKIASVSRSTSDANLRFDISQKKVIFVVRQKISFPRDLKLHVGSNMVIQG</sequence>
<dbReference type="HOGENOM" id="CLU_1633431_0_0_6"/>
<dbReference type="Proteomes" id="UP000009230">
    <property type="component" value="Chromosome"/>
</dbReference>
<dbReference type="EMBL" id="CP002771">
    <property type="protein sequence ID" value="AEF54222.1"/>
    <property type="molecule type" value="Genomic_DNA"/>
</dbReference>
<name>F6CVB2_MARPP</name>
<organism evidence="1 2">
    <name type="scientific">Marinomonas posidonica (strain CECT 7376 / NCIMB 14433 / IVIA-Po-181)</name>
    <dbReference type="NCBI Taxonomy" id="491952"/>
    <lineage>
        <taxon>Bacteria</taxon>
        <taxon>Pseudomonadati</taxon>
        <taxon>Pseudomonadota</taxon>
        <taxon>Gammaproteobacteria</taxon>
        <taxon>Oceanospirillales</taxon>
        <taxon>Oceanospirillaceae</taxon>
        <taxon>Marinomonas</taxon>
    </lineage>
</organism>
<protein>
    <submittedName>
        <fullName evidence="1">Uncharacterized protein</fullName>
    </submittedName>
</protein>
<dbReference type="KEGG" id="mpc:Mar181_1175"/>
<evidence type="ECO:0000313" key="1">
    <source>
        <dbReference type="EMBL" id="AEF54222.1"/>
    </source>
</evidence>
<dbReference type="AlphaFoldDB" id="F6CVB2"/>
<keyword evidence="2" id="KW-1185">Reference proteome</keyword>